<evidence type="ECO:0000256" key="5">
    <source>
        <dbReference type="ARBA" id="ARBA00023136"/>
    </source>
</evidence>
<dbReference type="AlphaFoldDB" id="A0A423XGP1"/>
<keyword evidence="8" id="KW-1185">Reference proteome</keyword>
<evidence type="ECO:0000313" key="7">
    <source>
        <dbReference type="EMBL" id="ROW15315.1"/>
    </source>
</evidence>
<dbReference type="InParanoid" id="A0A423XGP1"/>
<keyword evidence="3 6" id="KW-0812">Transmembrane</keyword>
<dbReference type="Pfam" id="PF03661">
    <property type="entry name" value="TMEM33_Pom33"/>
    <property type="match status" value="1"/>
</dbReference>
<dbReference type="PANTHER" id="PTHR12703:SF4">
    <property type="entry name" value="TRANSMEMBRANE PROTEIN 33"/>
    <property type="match status" value="1"/>
</dbReference>
<proteinExistence type="inferred from homology"/>
<sequence length="288" mass="31792">MAPPQTAGLPLTQRLVAVAQTLQFAWFIGHLTLILSVLRYSLSWLRFNYYGRVAQFSYRLAFIAAALTYGIVVYKTLRARARAGLKLTPQVAVTLVGDENVQYLLLALVWLFSPQYPIALLPYFVYSVFHFATYTRSTVIPTFAPATQTVPPAGASSSATPHVASHPLADTIGTFVKEYYDSSMSVVSGLEIALWIRLLFSAILFQRRSWILLVIYTTFLRARFGQSAHVQGSFARLEARIDNLVGAQGTPPAARQVWDGVKGGARQFYSATDLSRYASGAAVPKKTI</sequence>
<feature type="transmembrane region" description="Helical" evidence="6">
    <location>
        <begin position="58"/>
        <end position="77"/>
    </location>
</feature>
<dbReference type="GO" id="GO:0071786">
    <property type="term" value="P:endoplasmic reticulum tubular network organization"/>
    <property type="evidence" value="ECO:0007669"/>
    <property type="project" value="TreeGrafter"/>
</dbReference>
<accession>A0A423XGP1</accession>
<dbReference type="EMBL" id="LKEB01000010">
    <property type="protein sequence ID" value="ROW15315.1"/>
    <property type="molecule type" value="Genomic_DNA"/>
</dbReference>
<dbReference type="Proteomes" id="UP000285146">
    <property type="component" value="Unassembled WGS sequence"/>
</dbReference>
<keyword evidence="4 6" id="KW-1133">Transmembrane helix</keyword>
<evidence type="ECO:0000256" key="1">
    <source>
        <dbReference type="ARBA" id="ARBA00004141"/>
    </source>
</evidence>
<dbReference type="InterPro" id="IPR005344">
    <property type="entry name" value="TMEM33/Pom33"/>
</dbReference>
<comment type="similarity">
    <text evidence="2">Belongs to the PER33/POM33 family.</text>
</comment>
<evidence type="ECO:0008006" key="9">
    <source>
        <dbReference type="Google" id="ProtNLM"/>
    </source>
</evidence>
<gene>
    <name evidence="7" type="ORF">VPNG_03061</name>
</gene>
<evidence type="ECO:0000256" key="3">
    <source>
        <dbReference type="ARBA" id="ARBA00022692"/>
    </source>
</evidence>
<dbReference type="GO" id="GO:0016020">
    <property type="term" value="C:membrane"/>
    <property type="evidence" value="ECO:0007669"/>
    <property type="project" value="UniProtKB-SubCell"/>
</dbReference>
<dbReference type="OrthoDB" id="5581259at2759"/>
<comment type="subcellular location">
    <subcellularLocation>
        <location evidence="1">Membrane</location>
        <topology evidence="1">Multi-pass membrane protein</topology>
    </subcellularLocation>
</comment>
<dbReference type="GO" id="GO:0005783">
    <property type="term" value="C:endoplasmic reticulum"/>
    <property type="evidence" value="ECO:0007669"/>
    <property type="project" value="TreeGrafter"/>
</dbReference>
<comment type="caution">
    <text evidence="7">The sequence shown here is derived from an EMBL/GenBank/DDBJ whole genome shotgun (WGS) entry which is preliminary data.</text>
</comment>
<evidence type="ECO:0000313" key="8">
    <source>
        <dbReference type="Proteomes" id="UP000285146"/>
    </source>
</evidence>
<dbReference type="GO" id="GO:0061024">
    <property type="term" value="P:membrane organization"/>
    <property type="evidence" value="ECO:0007669"/>
    <property type="project" value="TreeGrafter"/>
</dbReference>
<dbReference type="STRING" id="1230097.A0A423XGP1"/>
<reference evidence="7 8" key="1">
    <citation type="submission" date="2015-09" db="EMBL/GenBank/DDBJ databases">
        <title>Host preference determinants of Valsa canker pathogens revealed by comparative genomics.</title>
        <authorList>
            <person name="Yin Z."/>
            <person name="Huang L."/>
        </authorList>
    </citation>
    <scope>NUCLEOTIDE SEQUENCE [LARGE SCALE GENOMIC DNA]</scope>
    <source>
        <strain evidence="7 8">SXYLt</strain>
    </source>
</reference>
<keyword evidence="5 6" id="KW-0472">Membrane</keyword>
<protein>
    <recommendedName>
        <fullName evidence="9">Nucleoporin POM33</fullName>
    </recommendedName>
</protein>
<feature type="transmembrane region" description="Helical" evidence="6">
    <location>
        <begin position="15"/>
        <end position="38"/>
    </location>
</feature>
<evidence type="ECO:0000256" key="4">
    <source>
        <dbReference type="ARBA" id="ARBA00022989"/>
    </source>
</evidence>
<name>A0A423XGP1_9PEZI</name>
<evidence type="ECO:0000256" key="2">
    <source>
        <dbReference type="ARBA" id="ARBA00007322"/>
    </source>
</evidence>
<dbReference type="FunCoup" id="A0A423XGP1">
    <property type="interactions" value="123"/>
</dbReference>
<evidence type="ECO:0000256" key="6">
    <source>
        <dbReference type="SAM" id="Phobius"/>
    </source>
</evidence>
<dbReference type="PANTHER" id="PTHR12703">
    <property type="entry name" value="TRANSMEMBRANE PROTEIN 33"/>
    <property type="match status" value="1"/>
</dbReference>
<feature type="transmembrane region" description="Helical" evidence="6">
    <location>
        <begin position="103"/>
        <end position="126"/>
    </location>
</feature>
<organism evidence="7 8">
    <name type="scientific">Cytospora leucostoma</name>
    <dbReference type="NCBI Taxonomy" id="1230097"/>
    <lineage>
        <taxon>Eukaryota</taxon>
        <taxon>Fungi</taxon>
        <taxon>Dikarya</taxon>
        <taxon>Ascomycota</taxon>
        <taxon>Pezizomycotina</taxon>
        <taxon>Sordariomycetes</taxon>
        <taxon>Sordariomycetidae</taxon>
        <taxon>Diaporthales</taxon>
        <taxon>Cytosporaceae</taxon>
        <taxon>Cytospora</taxon>
    </lineage>
</organism>
<dbReference type="InterPro" id="IPR051645">
    <property type="entry name" value="PER33/POM33_regulator"/>
</dbReference>